<name>A0A4C2A9D1_EUMVA</name>
<proteinExistence type="predicted"/>
<keyword evidence="3" id="KW-1185">Reference proteome</keyword>
<feature type="compositionally biased region" description="Basic residues" evidence="1">
    <location>
        <begin position="215"/>
        <end position="227"/>
    </location>
</feature>
<accession>A0A4C2A9D1</accession>
<evidence type="ECO:0000313" key="3">
    <source>
        <dbReference type="Proteomes" id="UP000299102"/>
    </source>
</evidence>
<dbReference type="Proteomes" id="UP000299102">
    <property type="component" value="Unassembled WGS sequence"/>
</dbReference>
<comment type="caution">
    <text evidence="2">The sequence shown here is derived from an EMBL/GenBank/DDBJ whole genome shotgun (WGS) entry which is preliminary data.</text>
</comment>
<gene>
    <name evidence="2" type="ORF">EVAR_5398_1</name>
</gene>
<dbReference type="AlphaFoldDB" id="A0A4C2A9D1"/>
<sequence length="338" mass="37035">MEEKIQGSGGSRHAFDSNPVPAFDSDLGLIFGSYLDLALDIKLGGDLNLIAPGRIGDLNSRPPTLAQRKLRWLTTAIKNAATTSGPIVLSKNYRNFADVCFNRNRNLKHAAEGRRRAGSQQPSSMPCVAFPLAAPNLYFIGQSNSVPPAYRQSTVVSKQFTAVIKSSHHVSPQQIKILESIPREGFAFERSRGDESVIIQPPRGHGRGGFLRGGIRPRVRRARRRRPPGYGYEALSAASDASDGEPEPEPVAEYQPFEVDNSGGGESGEGPSSRGSAKVNFPPGVESEHPRTSATAAYHRRGRSMSAWSDISRSSIRFEERSVHYFVLEFVLHARVRK</sequence>
<evidence type="ECO:0000256" key="1">
    <source>
        <dbReference type="SAM" id="MobiDB-lite"/>
    </source>
</evidence>
<feature type="region of interest" description="Disordered" evidence="1">
    <location>
        <begin position="197"/>
        <end position="293"/>
    </location>
</feature>
<dbReference type="OrthoDB" id="6703982at2759"/>
<organism evidence="2 3">
    <name type="scientific">Eumeta variegata</name>
    <name type="common">Bagworm moth</name>
    <name type="synonym">Eumeta japonica</name>
    <dbReference type="NCBI Taxonomy" id="151549"/>
    <lineage>
        <taxon>Eukaryota</taxon>
        <taxon>Metazoa</taxon>
        <taxon>Ecdysozoa</taxon>
        <taxon>Arthropoda</taxon>
        <taxon>Hexapoda</taxon>
        <taxon>Insecta</taxon>
        <taxon>Pterygota</taxon>
        <taxon>Neoptera</taxon>
        <taxon>Endopterygota</taxon>
        <taxon>Lepidoptera</taxon>
        <taxon>Glossata</taxon>
        <taxon>Ditrysia</taxon>
        <taxon>Tineoidea</taxon>
        <taxon>Psychidae</taxon>
        <taxon>Oiketicinae</taxon>
        <taxon>Eumeta</taxon>
    </lineage>
</organism>
<protein>
    <submittedName>
        <fullName evidence="2">Uncharacterized protein</fullName>
    </submittedName>
</protein>
<dbReference type="EMBL" id="BGZK01002826">
    <property type="protein sequence ID" value="GBP96720.1"/>
    <property type="molecule type" value="Genomic_DNA"/>
</dbReference>
<reference evidence="2 3" key="1">
    <citation type="journal article" date="2019" name="Commun. Biol.">
        <title>The bagworm genome reveals a unique fibroin gene that provides high tensile strength.</title>
        <authorList>
            <person name="Kono N."/>
            <person name="Nakamura H."/>
            <person name="Ohtoshi R."/>
            <person name="Tomita M."/>
            <person name="Numata K."/>
            <person name="Arakawa K."/>
        </authorList>
    </citation>
    <scope>NUCLEOTIDE SEQUENCE [LARGE SCALE GENOMIC DNA]</scope>
</reference>
<evidence type="ECO:0000313" key="2">
    <source>
        <dbReference type="EMBL" id="GBP96720.1"/>
    </source>
</evidence>